<dbReference type="Pfam" id="PF13407">
    <property type="entry name" value="Peripla_BP_4"/>
    <property type="match status" value="1"/>
</dbReference>
<keyword evidence="6" id="KW-1185">Reference proteome</keyword>
<dbReference type="PANTHER" id="PTHR46847:SF1">
    <property type="entry name" value="D-ALLOSE-BINDING PERIPLASMIC PROTEIN-RELATED"/>
    <property type="match status" value="1"/>
</dbReference>
<comment type="caution">
    <text evidence="5">The sequence shown here is derived from an EMBL/GenBank/DDBJ whole genome shotgun (WGS) entry which is preliminary data.</text>
</comment>
<accession>A0ABP9PQZ0</accession>
<dbReference type="CDD" id="cd06322">
    <property type="entry name" value="PBP1_ABC_sugar_binding-like"/>
    <property type="match status" value="1"/>
</dbReference>
<organism evidence="5 6">
    <name type="scientific">Prosthecobacter algae</name>
    <dbReference type="NCBI Taxonomy" id="1144682"/>
    <lineage>
        <taxon>Bacteria</taxon>
        <taxon>Pseudomonadati</taxon>
        <taxon>Verrucomicrobiota</taxon>
        <taxon>Verrucomicrobiia</taxon>
        <taxon>Verrucomicrobiales</taxon>
        <taxon>Verrucomicrobiaceae</taxon>
        <taxon>Prosthecobacter</taxon>
    </lineage>
</organism>
<comment type="similarity">
    <text evidence="2">Belongs to the bacterial solute-binding protein 2 family.</text>
</comment>
<proteinExistence type="inferred from homology"/>
<dbReference type="SUPFAM" id="SSF53822">
    <property type="entry name" value="Periplasmic binding protein-like I"/>
    <property type="match status" value="1"/>
</dbReference>
<sequence>MRHLSRYLGLGLLIALAGCGQPEAPAPTRGTIGASLLTLDNPFFKVIGDNLAAEGRKQGYDVIVVSGDKDVAKQSNQVKDFIVKKVSAIVLSPCDSKSIVPVIQEANAAGIPVFTVDVPCNEPGVKLVTQIATDNYGGGKEAGAAMIEALGERGGKVAVLHLKQVESCQLRVKGFREVIDAHNASGKPKIDIVAELESGGAKDLGYKAAEDTLQAHADLRGIFAINDPAALGARAALEKAGKEKQVVIIGFDGQPEGKQAIKDGKIYADPIQFPDKMGVQLVQSIMTWSRGLPQPPQILIPTQLYRQADAQQDPELK</sequence>
<keyword evidence="3" id="KW-0732">Signal</keyword>
<evidence type="ECO:0000256" key="2">
    <source>
        <dbReference type="ARBA" id="ARBA00007639"/>
    </source>
</evidence>
<evidence type="ECO:0000256" key="1">
    <source>
        <dbReference type="ARBA" id="ARBA00004196"/>
    </source>
</evidence>
<dbReference type="Proteomes" id="UP001499852">
    <property type="component" value="Unassembled WGS sequence"/>
</dbReference>
<comment type="subcellular location">
    <subcellularLocation>
        <location evidence="1">Cell envelope</location>
    </subcellularLocation>
</comment>
<name>A0ABP9PQZ0_9BACT</name>
<evidence type="ECO:0000313" key="5">
    <source>
        <dbReference type="EMBL" id="GAA5149888.1"/>
    </source>
</evidence>
<feature type="domain" description="Periplasmic binding protein" evidence="4">
    <location>
        <begin position="33"/>
        <end position="286"/>
    </location>
</feature>
<dbReference type="InterPro" id="IPR028082">
    <property type="entry name" value="Peripla_BP_I"/>
</dbReference>
<gene>
    <name evidence="5" type="ORF">GCM10023213_48160</name>
</gene>
<reference evidence="6" key="1">
    <citation type="journal article" date="2019" name="Int. J. Syst. Evol. Microbiol.">
        <title>The Global Catalogue of Microorganisms (GCM) 10K type strain sequencing project: providing services to taxonomists for standard genome sequencing and annotation.</title>
        <authorList>
            <consortium name="The Broad Institute Genomics Platform"/>
            <consortium name="The Broad Institute Genome Sequencing Center for Infectious Disease"/>
            <person name="Wu L."/>
            <person name="Ma J."/>
        </authorList>
    </citation>
    <scope>NUCLEOTIDE SEQUENCE [LARGE SCALE GENOMIC DNA]</scope>
    <source>
        <strain evidence="6">JCM 18053</strain>
    </source>
</reference>
<dbReference type="Gene3D" id="3.40.50.2300">
    <property type="match status" value="2"/>
</dbReference>
<dbReference type="InterPro" id="IPR025997">
    <property type="entry name" value="SBP_2_dom"/>
</dbReference>
<dbReference type="PANTHER" id="PTHR46847">
    <property type="entry name" value="D-ALLOSE-BINDING PERIPLASMIC PROTEIN-RELATED"/>
    <property type="match status" value="1"/>
</dbReference>
<dbReference type="RefSeq" id="WP_345738982.1">
    <property type="nucleotide sequence ID" value="NZ_BAABIA010000016.1"/>
</dbReference>
<dbReference type="EMBL" id="BAABIA010000016">
    <property type="protein sequence ID" value="GAA5149888.1"/>
    <property type="molecule type" value="Genomic_DNA"/>
</dbReference>
<evidence type="ECO:0000256" key="3">
    <source>
        <dbReference type="ARBA" id="ARBA00022729"/>
    </source>
</evidence>
<dbReference type="PROSITE" id="PS51257">
    <property type="entry name" value="PROKAR_LIPOPROTEIN"/>
    <property type="match status" value="1"/>
</dbReference>
<protein>
    <submittedName>
        <fullName evidence="5">Substrate-binding domain-containing protein</fullName>
    </submittedName>
</protein>
<evidence type="ECO:0000259" key="4">
    <source>
        <dbReference type="Pfam" id="PF13407"/>
    </source>
</evidence>
<evidence type="ECO:0000313" key="6">
    <source>
        <dbReference type="Proteomes" id="UP001499852"/>
    </source>
</evidence>